<protein>
    <submittedName>
        <fullName evidence="2">Uncharacterized protein</fullName>
    </submittedName>
</protein>
<feature type="compositionally biased region" description="Polar residues" evidence="1">
    <location>
        <begin position="1"/>
        <end position="11"/>
    </location>
</feature>
<dbReference type="EMBL" id="GGEC01090901">
    <property type="protein sequence ID" value="MBX71385.1"/>
    <property type="molecule type" value="Transcribed_RNA"/>
</dbReference>
<evidence type="ECO:0000313" key="2">
    <source>
        <dbReference type="EMBL" id="MBX71385.1"/>
    </source>
</evidence>
<sequence>MCDTRGSNPQPSHEDQAEFEKIQHPSLEQLEVRRVACKINGQQRSRSPLGLAQRPISVGKS</sequence>
<accession>A0A2P2QWQ6</accession>
<name>A0A2P2QWQ6_RHIMU</name>
<reference evidence="2" key="1">
    <citation type="submission" date="2018-02" db="EMBL/GenBank/DDBJ databases">
        <title>Rhizophora mucronata_Transcriptome.</title>
        <authorList>
            <person name="Meera S.P."/>
            <person name="Sreeshan A."/>
            <person name="Augustine A."/>
        </authorList>
    </citation>
    <scope>NUCLEOTIDE SEQUENCE</scope>
    <source>
        <tissue evidence="2">Leaf</tissue>
    </source>
</reference>
<dbReference type="AlphaFoldDB" id="A0A2P2QWQ6"/>
<proteinExistence type="predicted"/>
<feature type="region of interest" description="Disordered" evidence="1">
    <location>
        <begin position="1"/>
        <end position="25"/>
    </location>
</feature>
<dbReference type="PANTHER" id="PTHR34780:SF2">
    <property type="entry name" value="GENOME ASSEMBLY, CHROMOSOME: A02"/>
    <property type="match status" value="1"/>
</dbReference>
<feature type="region of interest" description="Disordered" evidence="1">
    <location>
        <begin position="41"/>
        <end position="61"/>
    </location>
</feature>
<feature type="compositionally biased region" description="Basic and acidic residues" evidence="1">
    <location>
        <begin position="12"/>
        <end position="23"/>
    </location>
</feature>
<organism evidence="2">
    <name type="scientific">Rhizophora mucronata</name>
    <name type="common">Asiatic mangrove</name>
    <dbReference type="NCBI Taxonomy" id="61149"/>
    <lineage>
        <taxon>Eukaryota</taxon>
        <taxon>Viridiplantae</taxon>
        <taxon>Streptophyta</taxon>
        <taxon>Embryophyta</taxon>
        <taxon>Tracheophyta</taxon>
        <taxon>Spermatophyta</taxon>
        <taxon>Magnoliopsida</taxon>
        <taxon>eudicotyledons</taxon>
        <taxon>Gunneridae</taxon>
        <taxon>Pentapetalae</taxon>
        <taxon>rosids</taxon>
        <taxon>fabids</taxon>
        <taxon>Malpighiales</taxon>
        <taxon>Rhizophoraceae</taxon>
        <taxon>Rhizophora</taxon>
    </lineage>
</organism>
<evidence type="ECO:0000256" key="1">
    <source>
        <dbReference type="SAM" id="MobiDB-lite"/>
    </source>
</evidence>
<dbReference type="PANTHER" id="PTHR34780">
    <property type="entry name" value="OS08G0427800 PROTEIN"/>
    <property type="match status" value="1"/>
</dbReference>